<evidence type="ECO:0000256" key="9">
    <source>
        <dbReference type="ARBA" id="ARBA00048540"/>
    </source>
</evidence>
<evidence type="ECO:0000256" key="1">
    <source>
        <dbReference type="ARBA" id="ARBA00011955"/>
    </source>
</evidence>
<feature type="signal peptide" evidence="12">
    <location>
        <begin position="1"/>
        <end position="18"/>
    </location>
</feature>
<evidence type="ECO:0000256" key="3">
    <source>
        <dbReference type="ARBA" id="ARBA00022630"/>
    </source>
</evidence>
<comment type="caution">
    <text evidence="13">The sequence shown here is derived from an EMBL/GenBank/DDBJ whole genome shotgun (WGS) entry which is preliminary data.</text>
</comment>
<dbReference type="Gene3D" id="3.10.520.10">
    <property type="entry name" value="ApbE-like domains"/>
    <property type="match status" value="1"/>
</dbReference>
<dbReference type="InterPro" id="IPR024932">
    <property type="entry name" value="ApbE"/>
</dbReference>
<evidence type="ECO:0000256" key="7">
    <source>
        <dbReference type="ARBA" id="ARBA00022842"/>
    </source>
</evidence>
<keyword evidence="5 10" id="KW-0479">Metal-binding</keyword>
<comment type="cofactor">
    <cofactor evidence="11">
        <name>Mg(2+)</name>
        <dbReference type="ChEBI" id="CHEBI:18420"/>
    </cofactor>
    <cofactor evidence="11">
        <name>Mn(2+)</name>
        <dbReference type="ChEBI" id="CHEBI:29035"/>
    </cofactor>
    <text evidence="11">Magnesium. Can also use manganese.</text>
</comment>
<feature type="binding site" evidence="11">
    <location>
        <position position="284"/>
    </location>
    <ligand>
        <name>Mg(2+)</name>
        <dbReference type="ChEBI" id="CHEBI:18420"/>
    </ligand>
</feature>
<feature type="chain" id="PRO_5039891347" description="FAD:protein FMN transferase" evidence="12">
    <location>
        <begin position="19"/>
        <end position="342"/>
    </location>
</feature>
<dbReference type="PANTHER" id="PTHR30040">
    <property type="entry name" value="THIAMINE BIOSYNTHESIS LIPOPROTEIN APBE"/>
    <property type="match status" value="1"/>
</dbReference>
<comment type="similarity">
    <text evidence="10">Belongs to the ApbE family.</text>
</comment>
<comment type="catalytic activity">
    <reaction evidence="9 10">
        <text>L-threonyl-[protein] + FAD = FMN-L-threonyl-[protein] + AMP + H(+)</text>
        <dbReference type="Rhea" id="RHEA:36847"/>
        <dbReference type="Rhea" id="RHEA-COMP:11060"/>
        <dbReference type="Rhea" id="RHEA-COMP:11061"/>
        <dbReference type="ChEBI" id="CHEBI:15378"/>
        <dbReference type="ChEBI" id="CHEBI:30013"/>
        <dbReference type="ChEBI" id="CHEBI:57692"/>
        <dbReference type="ChEBI" id="CHEBI:74257"/>
        <dbReference type="ChEBI" id="CHEBI:456215"/>
        <dbReference type="EC" id="2.7.1.180"/>
    </reaction>
</comment>
<evidence type="ECO:0000256" key="12">
    <source>
        <dbReference type="SAM" id="SignalP"/>
    </source>
</evidence>
<dbReference type="PANTHER" id="PTHR30040:SF2">
    <property type="entry name" value="FAD:PROTEIN FMN TRANSFERASE"/>
    <property type="match status" value="1"/>
</dbReference>
<keyword evidence="14" id="KW-1185">Reference proteome</keyword>
<dbReference type="Pfam" id="PF02424">
    <property type="entry name" value="ApbE"/>
    <property type="match status" value="1"/>
</dbReference>
<keyword evidence="4 10" id="KW-0808">Transferase</keyword>
<protein>
    <recommendedName>
        <fullName evidence="2 10">FAD:protein FMN transferase</fullName>
        <ecNumber evidence="1 10">2.7.1.180</ecNumber>
    </recommendedName>
    <alternativeName>
        <fullName evidence="8 10">Flavin transferase</fullName>
    </alternativeName>
</protein>
<keyword evidence="12" id="KW-0732">Signal</keyword>
<evidence type="ECO:0000313" key="14">
    <source>
        <dbReference type="Proteomes" id="UP000610760"/>
    </source>
</evidence>
<evidence type="ECO:0000256" key="10">
    <source>
        <dbReference type="PIRNR" id="PIRNR006268"/>
    </source>
</evidence>
<keyword evidence="6 10" id="KW-0274">FAD</keyword>
<keyword evidence="3 10" id="KW-0285">Flavoprotein</keyword>
<keyword evidence="7 10" id="KW-0460">Magnesium</keyword>
<dbReference type="RefSeq" id="WP_249293685.1">
    <property type="nucleotide sequence ID" value="NZ_JACRSV010000001.1"/>
</dbReference>
<evidence type="ECO:0000256" key="6">
    <source>
        <dbReference type="ARBA" id="ARBA00022827"/>
    </source>
</evidence>
<organism evidence="13 14">
    <name type="scientific">Fumia xinanensis</name>
    <dbReference type="NCBI Taxonomy" id="2763659"/>
    <lineage>
        <taxon>Bacteria</taxon>
        <taxon>Bacillati</taxon>
        <taxon>Bacillota</taxon>
        <taxon>Clostridia</taxon>
        <taxon>Eubacteriales</taxon>
        <taxon>Oscillospiraceae</taxon>
        <taxon>Fumia</taxon>
    </lineage>
</organism>
<dbReference type="InterPro" id="IPR003374">
    <property type="entry name" value="ApbE-like_sf"/>
</dbReference>
<feature type="binding site" evidence="11">
    <location>
        <position position="166"/>
    </location>
    <ligand>
        <name>Mg(2+)</name>
        <dbReference type="ChEBI" id="CHEBI:18420"/>
    </ligand>
</feature>
<evidence type="ECO:0000256" key="11">
    <source>
        <dbReference type="PIRSR" id="PIRSR006268-2"/>
    </source>
</evidence>
<evidence type="ECO:0000256" key="5">
    <source>
        <dbReference type="ARBA" id="ARBA00022723"/>
    </source>
</evidence>
<feature type="binding site" evidence="11">
    <location>
        <position position="280"/>
    </location>
    <ligand>
        <name>Mg(2+)</name>
        <dbReference type="ChEBI" id="CHEBI:18420"/>
    </ligand>
</feature>
<dbReference type="GO" id="GO:0016740">
    <property type="term" value="F:transferase activity"/>
    <property type="evidence" value="ECO:0007669"/>
    <property type="project" value="UniProtKB-UniRule"/>
</dbReference>
<dbReference type="AlphaFoldDB" id="A0A926DZK6"/>
<evidence type="ECO:0000256" key="4">
    <source>
        <dbReference type="ARBA" id="ARBA00022679"/>
    </source>
</evidence>
<accession>A0A926DZK6</accession>
<sequence>MSAVLGIILTLSSCQVQARDAVATDETFLMDTIVTQTVYGPNSSIIIGEAVDLMKDIEKTYSSYLDSSIISEINANAGVSPVPVGEEERNVIKRCVEFSEQSDGLFDLTIAPLVKLWNITGDEPHIPTEEEIAAALPLIDYRNVIVNEEKSTVYLSHPDMELDFGATVKGYAVQKVLELYRQSDIAGGILSLGGNVAAFGKKPDGSAFRTGIRDPHGTAADYFAILEMSDQVIATSGAYERYFEQDGKIYHHILNPLTGYPCESDLLSVTVVSEDGLLCDYLSTMFYMLGKESVVSHLNENSYSLIALDEQGKIYISPRIMEHFTLLDSSPYVFADQTGRKD</sequence>
<dbReference type="EMBL" id="JACRSV010000001">
    <property type="protein sequence ID" value="MBC8558799.1"/>
    <property type="molecule type" value="Genomic_DNA"/>
</dbReference>
<dbReference type="EC" id="2.7.1.180" evidence="1 10"/>
<dbReference type="SUPFAM" id="SSF143631">
    <property type="entry name" value="ApbE-like"/>
    <property type="match status" value="1"/>
</dbReference>
<dbReference type="PIRSF" id="PIRSF006268">
    <property type="entry name" value="ApbE"/>
    <property type="match status" value="1"/>
</dbReference>
<proteinExistence type="inferred from homology"/>
<name>A0A926DZK6_9FIRM</name>
<evidence type="ECO:0000256" key="2">
    <source>
        <dbReference type="ARBA" id="ARBA00016337"/>
    </source>
</evidence>
<dbReference type="Proteomes" id="UP000610760">
    <property type="component" value="Unassembled WGS sequence"/>
</dbReference>
<gene>
    <name evidence="13" type="ORF">H8710_01820</name>
</gene>
<evidence type="ECO:0000313" key="13">
    <source>
        <dbReference type="EMBL" id="MBC8558799.1"/>
    </source>
</evidence>
<evidence type="ECO:0000256" key="8">
    <source>
        <dbReference type="ARBA" id="ARBA00031306"/>
    </source>
</evidence>
<dbReference type="GO" id="GO:0046872">
    <property type="term" value="F:metal ion binding"/>
    <property type="evidence" value="ECO:0007669"/>
    <property type="project" value="UniProtKB-UniRule"/>
</dbReference>
<reference evidence="13" key="1">
    <citation type="submission" date="2020-08" db="EMBL/GenBank/DDBJ databases">
        <title>Genome public.</title>
        <authorList>
            <person name="Liu C."/>
            <person name="Sun Q."/>
        </authorList>
    </citation>
    <scope>NUCLEOTIDE SEQUENCE</scope>
    <source>
        <strain evidence="13">NSJ-33</strain>
    </source>
</reference>